<dbReference type="InterPro" id="IPR018535">
    <property type="entry name" value="DUF1996"/>
</dbReference>
<evidence type="ECO:0000313" key="3">
    <source>
        <dbReference type="Proteomes" id="UP000750711"/>
    </source>
</evidence>
<name>A0A9P8RTL2_9PEZI</name>
<dbReference type="Proteomes" id="UP000750711">
    <property type="component" value="Unassembled WGS sequence"/>
</dbReference>
<dbReference type="PANTHER" id="PTHR43662:SF7">
    <property type="entry name" value="DUF1996 DOMAIN-CONTAINING PROTEIN"/>
    <property type="match status" value="1"/>
</dbReference>
<reference evidence="2" key="1">
    <citation type="submission" date="2021-03" db="EMBL/GenBank/DDBJ databases">
        <title>Comparative genomics and phylogenomic investigation of the class Geoglossomycetes provide insights into ecological specialization and systematics.</title>
        <authorList>
            <person name="Melie T."/>
            <person name="Pirro S."/>
            <person name="Miller A.N."/>
            <person name="Quandt A."/>
        </authorList>
    </citation>
    <scope>NUCLEOTIDE SEQUENCE</scope>
    <source>
        <strain evidence="2">CAQ_001_2017</strain>
    </source>
</reference>
<evidence type="ECO:0000313" key="2">
    <source>
        <dbReference type="EMBL" id="KAH0566205.1"/>
    </source>
</evidence>
<accession>A0A9P8RTL2</accession>
<dbReference type="PANTHER" id="PTHR43662">
    <property type="match status" value="1"/>
</dbReference>
<sequence>MDSDGTSCAVSQDKSAYWTPALYFVGENEITELVEQTGGMLVYYFLNGKNIKAFPPGFQMIAGDSRQRNFTWPIPDPEKSFWSGDAVSQKALSQKALGFNCLNYSRDPEPSLFRHFLPDKSYLDGNCRDGIRLELMFPSCWNGRDTDTSNHKSHVAYPSLVMTGDCPVGFSTQLPGLYYETIWNTYAFKDRAGKFVLSNGDPTGMRPS</sequence>
<proteinExistence type="predicted"/>
<comment type="caution">
    <text evidence="2">The sequence shown here is derived from an EMBL/GenBank/DDBJ whole genome shotgun (WGS) entry which is preliminary data.</text>
</comment>
<dbReference type="EMBL" id="JAGHQM010000025">
    <property type="protein sequence ID" value="KAH0566205.1"/>
    <property type="molecule type" value="Genomic_DNA"/>
</dbReference>
<dbReference type="Pfam" id="PF09362">
    <property type="entry name" value="DUF1996"/>
    <property type="match status" value="1"/>
</dbReference>
<gene>
    <name evidence="2" type="ORF">GP486_000403</name>
</gene>
<dbReference type="AlphaFoldDB" id="A0A9P8RTL2"/>
<evidence type="ECO:0000259" key="1">
    <source>
        <dbReference type="Pfam" id="PF09362"/>
    </source>
</evidence>
<protein>
    <recommendedName>
        <fullName evidence="1">DUF1996 domain-containing protein</fullName>
    </recommendedName>
</protein>
<organism evidence="2 3">
    <name type="scientific">Trichoglossum hirsutum</name>
    <dbReference type="NCBI Taxonomy" id="265104"/>
    <lineage>
        <taxon>Eukaryota</taxon>
        <taxon>Fungi</taxon>
        <taxon>Dikarya</taxon>
        <taxon>Ascomycota</taxon>
        <taxon>Pezizomycotina</taxon>
        <taxon>Geoglossomycetes</taxon>
        <taxon>Geoglossales</taxon>
        <taxon>Geoglossaceae</taxon>
        <taxon>Trichoglossum</taxon>
    </lineage>
</organism>
<feature type="domain" description="DUF1996" evidence="1">
    <location>
        <begin position="3"/>
        <end position="205"/>
    </location>
</feature>
<keyword evidence="3" id="KW-1185">Reference proteome</keyword>